<organism evidence="3 4">
    <name type="scientific">Gnathostoma spinigerum</name>
    <dbReference type="NCBI Taxonomy" id="75299"/>
    <lineage>
        <taxon>Eukaryota</taxon>
        <taxon>Metazoa</taxon>
        <taxon>Ecdysozoa</taxon>
        <taxon>Nematoda</taxon>
        <taxon>Chromadorea</taxon>
        <taxon>Rhabditida</taxon>
        <taxon>Spirurina</taxon>
        <taxon>Gnathostomatomorpha</taxon>
        <taxon>Gnathostomatoidea</taxon>
        <taxon>Gnathostomatidae</taxon>
        <taxon>Gnathostoma</taxon>
    </lineage>
</organism>
<dbReference type="Proteomes" id="UP001608902">
    <property type="component" value="Unassembled WGS sequence"/>
</dbReference>
<evidence type="ECO:0000313" key="3">
    <source>
        <dbReference type="EMBL" id="MFH4979300.1"/>
    </source>
</evidence>
<dbReference type="AlphaFoldDB" id="A0ABD6EI97"/>
<proteinExistence type="predicted"/>
<keyword evidence="2" id="KW-0732">Signal</keyword>
<sequence length="56" mass="6122">MLRWLVSLSILCRFSGVVHCVTTTNEDLPALLPTTPESTSPVSESFSEEIKTLDLG</sequence>
<feature type="chain" id="PRO_5044790162" description="Agouti signaling protein" evidence="2">
    <location>
        <begin position="21"/>
        <end position="56"/>
    </location>
</feature>
<keyword evidence="4" id="KW-1185">Reference proteome</keyword>
<gene>
    <name evidence="3" type="ORF">AB6A40_006009</name>
</gene>
<feature type="compositionally biased region" description="Low complexity" evidence="1">
    <location>
        <begin position="33"/>
        <end position="45"/>
    </location>
</feature>
<protein>
    <recommendedName>
        <fullName evidence="5">Agouti signaling protein</fullName>
    </recommendedName>
</protein>
<evidence type="ECO:0000256" key="1">
    <source>
        <dbReference type="SAM" id="MobiDB-lite"/>
    </source>
</evidence>
<comment type="caution">
    <text evidence="3">The sequence shown here is derived from an EMBL/GenBank/DDBJ whole genome shotgun (WGS) entry which is preliminary data.</text>
</comment>
<evidence type="ECO:0000256" key="2">
    <source>
        <dbReference type="SAM" id="SignalP"/>
    </source>
</evidence>
<feature type="non-terminal residue" evidence="3">
    <location>
        <position position="56"/>
    </location>
</feature>
<dbReference type="EMBL" id="JBGFUD010004033">
    <property type="protein sequence ID" value="MFH4979300.1"/>
    <property type="molecule type" value="Genomic_DNA"/>
</dbReference>
<accession>A0ABD6EI97</accession>
<reference evidence="3 4" key="1">
    <citation type="submission" date="2024-08" db="EMBL/GenBank/DDBJ databases">
        <title>Gnathostoma spinigerum genome.</title>
        <authorList>
            <person name="Gonzalez-Bertolin B."/>
            <person name="Monzon S."/>
            <person name="Zaballos A."/>
            <person name="Jimenez P."/>
            <person name="Dekumyoy P."/>
            <person name="Varona S."/>
            <person name="Cuesta I."/>
            <person name="Sumanam S."/>
            <person name="Adisakwattana P."/>
            <person name="Gasser R.B."/>
            <person name="Hernandez-Gonzalez A."/>
            <person name="Young N.D."/>
            <person name="Perteguer M.J."/>
        </authorList>
    </citation>
    <scope>NUCLEOTIDE SEQUENCE [LARGE SCALE GENOMIC DNA]</scope>
    <source>
        <strain evidence="3">AL3</strain>
        <tissue evidence="3">Liver</tissue>
    </source>
</reference>
<name>A0ABD6EI97_9BILA</name>
<evidence type="ECO:0000313" key="4">
    <source>
        <dbReference type="Proteomes" id="UP001608902"/>
    </source>
</evidence>
<feature type="signal peptide" evidence="2">
    <location>
        <begin position="1"/>
        <end position="20"/>
    </location>
</feature>
<feature type="region of interest" description="Disordered" evidence="1">
    <location>
        <begin position="31"/>
        <end position="56"/>
    </location>
</feature>
<evidence type="ECO:0008006" key="5">
    <source>
        <dbReference type="Google" id="ProtNLM"/>
    </source>
</evidence>